<dbReference type="OrthoDB" id="10065854at2759"/>
<accession>A0A8S3VQK4</accession>
<dbReference type="GO" id="GO:0005829">
    <property type="term" value="C:cytosol"/>
    <property type="evidence" value="ECO:0007669"/>
    <property type="project" value="TreeGrafter"/>
</dbReference>
<dbReference type="PANTHER" id="PTHR15434:SF2">
    <property type="entry name" value="HEAT SHOCK FACTOR 2-BINDING PROTEIN"/>
    <property type="match status" value="1"/>
</dbReference>
<dbReference type="InterPro" id="IPR039584">
    <property type="entry name" value="HSF2BP"/>
</dbReference>
<dbReference type="SUPFAM" id="SSF48371">
    <property type="entry name" value="ARM repeat"/>
    <property type="match status" value="1"/>
</dbReference>
<dbReference type="AlphaFoldDB" id="A0A8S3VQK4"/>
<sequence>MQENSEDNSYEHMIKQSKKFLIEVKQNYTLLVQEWNLLNKEIGEKLKSKNTWTVDKEDLSQLAAEIAQLKENLPKVLNKNVLTAASKINLIEEELQNTKKLAESKQLEASQWKARCEVATADCQKEKEENIKLKCEVQELTQQLSQQSDYCSSLGSACCTLLWRVSKNEESIQSILVGSKIDEFLCLVSNTLESYLSAYKEEWPQDTSEEQSFILALCGIITNIAASALGRDFLVTNQYGRQLIDTYLKVLSEAPNGKAAKLKNLILMSLYNISINQKGIKYICTKKGLLSLLSWILQGMFSSVIERVQAICFHETNYYQDEKIVDNRVNSLRLIQSIICEDVNISLIHELEEALPNQMFEEMLQEKNRDIKELALEILSDIQQHKTHEQ</sequence>
<dbReference type="InterPro" id="IPR016024">
    <property type="entry name" value="ARM-type_fold"/>
</dbReference>
<dbReference type="EMBL" id="CAJPWZ010003331">
    <property type="protein sequence ID" value="CAG2257694.1"/>
    <property type="molecule type" value="Genomic_DNA"/>
</dbReference>
<comment type="caution">
    <text evidence="2">The sequence shown here is derived from an EMBL/GenBank/DDBJ whole genome shotgun (WGS) entry which is preliminary data.</text>
</comment>
<evidence type="ECO:0000313" key="3">
    <source>
        <dbReference type="Proteomes" id="UP000683360"/>
    </source>
</evidence>
<evidence type="ECO:0008006" key="4">
    <source>
        <dbReference type="Google" id="ProtNLM"/>
    </source>
</evidence>
<proteinExistence type="predicted"/>
<evidence type="ECO:0000313" key="2">
    <source>
        <dbReference type="EMBL" id="CAG2257694.1"/>
    </source>
</evidence>
<feature type="coiled-coil region" evidence="1">
    <location>
        <begin position="59"/>
        <end position="143"/>
    </location>
</feature>
<name>A0A8S3VQK4_MYTED</name>
<gene>
    <name evidence="2" type="ORF">MEDL_68960</name>
</gene>
<organism evidence="2 3">
    <name type="scientific">Mytilus edulis</name>
    <name type="common">Blue mussel</name>
    <dbReference type="NCBI Taxonomy" id="6550"/>
    <lineage>
        <taxon>Eukaryota</taxon>
        <taxon>Metazoa</taxon>
        <taxon>Spiralia</taxon>
        <taxon>Lophotrochozoa</taxon>
        <taxon>Mollusca</taxon>
        <taxon>Bivalvia</taxon>
        <taxon>Autobranchia</taxon>
        <taxon>Pteriomorphia</taxon>
        <taxon>Mytilida</taxon>
        <taxon>Mytiloidea</taxon>
        <taxon>Mytilidae</taxon>
        <taxon>Mytilinae</taxon>
        <taxon>Mytilus</taxon>
    </lineage>
</organism>
<keyword evidence="3" id="KW-1185">Reference proteome</keyword>
<dbReference type="PANTHER" id="PTHR15434">
    <property type="entry name" value="HEAT SHOCK FACTOR 2-BINDING PROTEIN"/>
    <property type="match status" value="1"/>
</dbReference>
<evidence type="ECO:0000256" key="1">
    <source>
        <dbReference type="SAM" id="Coils"/>
    </source>
</evidence>
<reference evidence="2" key="1">
    <citation type="submission" date="2021-03" db="EMBL/GenBank/DDBJ databases">
        <authorList>
            <person name="Bekaert M."/>
        </authorList>
    </citation>
    <scope>NUCLEOTIDE SEQUENCE</scope>
</reference>
<dbReference type="Proteomes" id="UP000683360">
    <property type="component" value="Unassembled WGS sequence"/>
</dbReference>
<protein>
    <recommendedName>
        <fullName evidence="4">Heat shock factor 2-binding protein</fullName>
    </recommendedName>
</protein>
<keyword evidence="1" id="KW-0175">Coiled coil</keyword>